<evidence type="ECO:0000256" key="4">
    <source>
        <dbReference type="ARBA" id="ARBA00023125"/>
    </source>
</evidence>
<dbReference type="SMART" id="SM00345">
    <property type="entry name" value="HTH_GNTR"/>
    <property type="match status" value="1"/>
</dbReference>
<gene>
    <name evidence="7" type="ORF">ABR189_23855</name>
</gene>
<keyword evidence="8" id="KW-1185">Reference proteome</keyword>
<dbReference type="Gene3D" id="1.10.10.10">
    <property type="entry name" value="Winged helix-like DNA-binding domain superfamily/Winged helix DNA-binding domain"/>
    <property type="match status" value="1"/>
</dbReference>
<dbReference type="CDD" id="cd00609">
    <property type="entry name" value="AAT_like"/>
    <property type="match status" value="1"/>
</dbReference>
<dbReference type="EMBL" id="JBEXAC010000002">
    <property type="protein sequence ID" value="MET7000447.1"/>
    <property type="molecule type" value="Genomic_DNA"/>
</dbReference>
<organism evidence="7 8">
    <name type="scientific">Chitinophaga defluvii</name>
    <dbReference type="NCBI Taxonomy" id="3163343"/>
    <lineage>
        <taxon>Bacteria</taxon>
        <taxon>Pseudomonadati</taxon>
        <taxon>Bacteroidota</taxon>
        <taxon>Chitinophagia</taxon>
        <taxon>Chitinophagales</taxon>
        <taxon>Chitinophagaceae</taxon>
        <taxon>Chitinophaga</taxon>
    </lineage>
</organism>
<dbReference type="SUPFAM" id="SSF46785">
    <property type="entry name" value="Winged helix' DNA-binding domain"/>
    <property type="match status" value="1"/>
</dbReference>
<keyword evidence="2" id="KW-0663">Pyridoxal phosphate</keyword>
<evidence type="ECO:0000256" key="1">
    <source>
        <dbReference type="ARBA" id="ARBA00005384"/>
    </source>
</evidence>
<dbReference type="CDD" id="cd07377">
    <property type="entry name" value="WHTH_GntR"/>
    <property type="match status" value="1"/>
</dbReference>
<name>A0ABV2TCR0_9BACT</name>
<keyword evidence="7" id="KW-0032">Aminotransferase</keyword>
<protein>
    <submittedName>
        <fullName evidence="7">PLP-dependent aminotransferase family protein</fullName>
    </submittedName>
</protein>
<feature type="domain" description="HTH gntR-type" evidence="6">
    <location>
        <begin position="17"/>
        <end position="85"/>
    </location>
</feature>
<evidence type="ECO:0000313" key="8">
    <source>
        <dbReference type="Proteomes" id="UP001549749"/>
    </source>
</evidence>
<dbReference type="PANTHER" id="PTHR46577">
    <property type="entry name" value="HTH-TYPE TRANSCRIPTIONAL REGULATORY PROTEIN GABR"/>
    <property type="match status" value="1"/>
</dbReference>
<evidence type="ECO:0000259" key="6">
    <source>
        <dbReference type="PROSITE" id="PS50949"/>
    </source>
</evidence>
<dbReference type="RefSeq" id="WP_354663006.1">
    <property type="nucleotide sequence ID" value="NZ_JBEXAC010000002.1"/>
</dbReference>
<dbReference type="InterPro" id="IPR000524">
    <property type="entry name" value="Tscrpt_reg_HTH_GntR"/>
</dbReference>
<dbReference type="InterPro" id="IPR036390">
    <property type="entry name" value="WH_DNA-bd_sf"/>
</dbReference>
<evidence type="ECO:0000256" key="3">
    <source>
        <dbReference type="ARBA" id="ARBA00023015"/>
    </source>
</evidence>
<evidence type="ECO:0000256" key="5">
    <source>
        <dbReference type="ARBA" id="ARBA00023163"/>
    </source>
</evidence>
<dbReference type="InterPro" id="IPR015424">
    <property type="entry name" value="PyrdxlP-dep_Trfase"/>
</dbReference>
<dbReference type="Pfam" id="PF00392">
    <property type="entry name" value="GntR"/>
    <property type="match status" value="1"/>
</dbReference>
<dbReference type="Gene3D" id="3.40.640.10">
    <property type="entry name" value="Type I PLP-dependent aspartate aminotransferase-like (Major domain)"/>
    <property type="match status" value="1"/>
</dbReference>
<dbReference type="InterPro" id="IPR051446">
    <property type="entry name" value="HTH_trans_reg/aminotransferase"/>
</dbReference>
<keyword evidence="5" id="KW-0804">Transcription</keyword>
<proteinExistence type="inferred from homology"/>
<dbReference type="GO" id="GO:0008483">
    <property type="term" value="F:transaminase activity"/>
    <property type="evidence" value="ECO:0007669"/>
    <property type="project" value="UniProtKB-KW"/>
</dbReference>
<comment type="similarity">
    <text evidence="1">In the C-terminal section; belongs to the class-I pyridoxal-phosphate-dependent aminotransferase family.</text>
</comment>
<accession>A0ABV2TCR0</accession>
<dbReference type="SUPFAM" id="SSF53383">
    <property type="entry name" value="PLP-dependent transferases"/>
    <property type="match status" value="1"/>
</dbReference>
<dbReference type="Proteomes" id="UP001549749">
    <property type="component" value="Unassembled WGS sequence"/>
</dbReference>
<keyword evidence="3" id="KW-0805">Transcription regulation</keyword>
<dbReference type="PANTHER" id="PTHR46577:SF1">
    <property type="entry name" value="HTH-TYPE TRANSCRIPTIONAL REGULATORY PROTEIN GABR"/>
    <property type="match status" value="1"/>
</dbReference>
<dbReference type="InterPro" id="IPR036388">
    <property type="entry name" value="WH-like_DNA-bd_sf"/>
</dbReference>
<reference evidence="7 8" key="1">
    <citation type="submission" date="2024-06" db="EMBL/GenBank/DDBJ databases">
        <title>Chitinophaga defluvii sp. nov., isolated from municipal sewage.</title>
        <authorList>
            <person name="Zhang L."/>
        </authorList>
    </citation>
    <scope>NUCLEOTIDE SEQUENCE [LARGE SCALE GENOMIC DNA]</scope>
    <source>
        <strain evidence="7 8">H8</strain>
    </source>
</reference>
<dbReference type="PROSITE" id="PS50949">
    <property type="entry name" value="HTH_GNTR"/>
    <property type="match status" value="1"/>
</dbReference>
<evidence type="ECO:0000313" key="7">
    <source>
        <dbReference type="EMBL" id="MET7000447.1"/>
    </source>
</evidence>
<keyword evidence="7" id="KW-0808">Transferase</keyword>
<evidence type="ECO:0000256" key="2">
    <source>
        <dbReference type="ARBA" id="ARBA00022898"/>
    </source>
</evidence>
<sequence>MLHPWKTIFNITFDTDKSLVIQIADSIRNEIMKGRLAAGTAVPGSRVLAADIGVNRKTVVFAYETLIAEGWLESRSKAGTFVAGNLPVVAVKKKHASSYQSNFHFRKVPYAVLTDMPAGRNRIVFNEGAPDTRLAPLVEISRAYRRVFQQKGRWGLLGYGSEKGDEKLREALCLMLSRDRGIHLSKDNICITRGSQMALYLAIRILVSARDMVVMELPGYPAVAKLFEEAGAKVLAAKVDKDGLDTDYLEKLCQRHPIKVLYTTPHHQFPTTVTMKAARRLHLLELSLKYGFAIIEDDYDHEYHFGAGNNLALASKEMAANVIYISSLSKLIAPAVRIGYIAGPPLFMQSLINFRVHIDRQGDRIMERALADLLVDGTLKKHARKALSIYEARRENFDQLLRHYFGSSVSFEKPEGGLAFWIQLEKAVDWESFIGKLLERNVQIVPPQSYYWKGKASQHVRLGYGSLNLTEVEEGIKQMARIYLGK</sequence>
<keyword evidence="4" id="KW-0238">DNA-binding</keyword>
<comment type="caution">
    <text evidence="7">The sequence shown here is derived from an EMBL/GenBank/DDBJ whole genome shotgun (WGS) entry which is preliminary data.</text>
</comment>
<dbReference type="InterPro" id="IPR015421">
    <property type="entry name" value="PyrdxlP-dep_Trfase_major"/>
</dbReference>